<feature type="domain" description="Fibrinogen C-terminal" evidence="1">
    <location>
        <begin position="1"/>
        <end position="176"/>
    </location>
</feature>
<dbReference type="SMART" id="SM00186">
    <property type="entry name" value="FBG"/>
    <property type="match status" value="1"/>
</dbReference>
<evidence type="ECO:0000259" key="1">
    <source>
        <dbReference type="PROSITE" id="PS51406"/>
    </source>
</evidence>
<feature type="non-terminal residue" evidence="2">
    <location>
        <position position="1"/>
    </location>
</feature>
<accession>A0ABY7G7P1</accession>
<dbReference type="InterPro" id="IPR002181">
    <property type="entry name" value="Fibrinogen_a/b/g_C_dom"/>
</dbReference>
<dbReference type="InterPro" id="IPR014716">
    <property type="entry name" value="Fibrinogen_a/b/g_C_1"/>
</dbReference>
<reference evidence="2" key="1">
    <citation type="submission" date="2022-11" db="EMBL/GenBank/DDBJ databases">
        <title>Centuries of genome instability and evolution in soft-shell clam transmissible cancer (bioRxiv).</title>
        <authorList>
            <person name="Hart S.F.M."/>
            <person name="Yonemitsu M.A."/>
            <person name="Giersch R.M."/>
            <person name="Beal B.F."/>
            <person name="Arriagada G."/>
            <person name="Davis B.W."/>
            <person name="Ostrander E.A."/>
            <person name="Goff S.P."/>
            <person name="Metzger M.J."/>
        </authorList>
    </citation>
    <scope>NUCLEOTIDE SEQUENCE</scope>
    <source>
        <strain evidence="2">MELC-2E11</strain>
        <tissue evidence="2">Siphon/mantle</tissue>
    </source>
</reference>
<keyword evidence="3" id="KW-1185">Reference proteome</keyword>
<dbReference type="PROSITE" id="PS51406">
    <property type="entry name" value="FIBRINOGEN_C_2"/>
    <property type="match status" value="1"/>
</dbReference>
<dbReference type="InterPro" id="IPR036056">
    <property type="entry name" value="Fibrinogen-like_C"/>
</dbReference>
<proteinExistence type="predicted"/>
<dbReference type="PANTHER" id="PTHR19143">
    <property type="entry name" value="FIBRINOGEN/TENASCIN/ANGIOPOEITIN"/>
    <property type="match status" value="1"/>
</dbReference>
<gene>
    <name evidence="2" type="ORF">MAR_002624</name>
</gene>
<dbReference type="Gene3D" id="3.90.215.10">
    <property type="entry name" value="Gamma Fibrinogen, chain A, domain 1"/>
    <property type="match status" value="1"/>
</dbReference>
<evidence type="ECO:0000313" key="2">
    <source>
        <dbReference type="EMBL" id="WAR29056.1"/>
    </source>
</evidence>
<dbReference type="InterPro" id="IPR050373">
    <property type="entry name" value="Fibrinogen_C-term_domain"/>
</dbReference>
<dbReference type="Pfam" id="PF00147">
    <property type="entry name" value="Fibrinogen_C"/>
    <property type="match status" value="1"/>
</dbReference>
<name>A0ABY7G7P1_MYAAR</name>
<sequence length="179" mass="20297">VFQHRVNGSVDFYRTFSSYETGFGSLHGEFWLGLSLMHEMTSRTSNELRIDIQRYDGSLGYVVYPKFRIEAAPTYILRIGHTTEFNGITSTVADYLTSSGDFGAVDMAFSTFDRDNDLRGNNCASTYHGAWWYHACYHRANLNGEYLTPGTYASSSMTFDSNMSLKTSRMMFGTTCRYG</sequence>
<dbReference type="Proteomes" id="UP001164746">
    <property type="component" value="Chromosome 16"/>
</dbReference>
<dbReference type="Gene3D" id="4.10.530.10">
    <property type="entry name" value="Gamma-fibrinogen Carboxyl Terminal Fragment, domain 2"/>
    <property type="match status" value="1"/>
</dbReference>
<evidence type="ECO:0000313" key="3">
    <source>
        <dbReference type="Proteomes" id="UP001164746"/>
    </source>
</evidence>
<dbReference type="SUPFAM" id="SSF56496">
    <property type="entry name" value="Fibrinogen C-terminal domain-like"/>
    <property type="match status" value="1"/>
</dbReference>
<protein>
    <submittedName>
        <fullName evidence="2">FCN1-like protein</fullName>
    </submittedName>
</protein>
<dbReference type="EMBL" id="CP111027">
    <property type="protein sequence ID" value="WAR29056.1"/>
    <property type="molecule type" value="Genomic_DNA"/>
</dbReference>
<organism evidence="2 3">
    <name type="scientific">Mya arenaria</name>
    <name type="common">Soft-shell clam</name>
    <dbReference type="NCBI Taxonomy" id="6604"/>
    <lineage>
        <taxon>Eukaryota</taxon>
        <taxon>Metazoa</taxon>
        <taxon>Spiralia</taxon>
        <taxon>Lophotrochozoa</taxon>
        <taxon>Mollusca</taxon>
        <taxon>Bivalvia</taxon>
        <taxon>Autobranchia</taxon>
        <taxon>Heteroconchia</taxon>
        <taxon>Euheterodonta</taxon>
        <taxon>Imparidentia</taxon>
        <taxon>Neoheterodontei</taxon>
        <taxon>Myida</taxon>
        <taxon>Myoidea</taxon>
        <taxon>Myidae</taxon>
        <taxon>Mya</taxon>
    </lineage>
</organism>
<dbReference type="PANTHER" id="PTHR19143:SF327">
    <property type="entry name" value="FI21813P1-RELATED"/>
    <property type="match status" value="1"/>
</dbReference>